<gene>
    <name evidence="2" type="ORF">MSBRW_2344</name>
</gene>
<name>A0A0E3QMM4_METBA</name>
<reference evidence="2 3" key="1">
    <citation type="submission" date="2014-07" db="EMBL/GenBank/DDBJ databases">
        <title>Methanogenic archaea and the global carbon cycle.</title>
        <authorList>
            <person name="Henriksen J.R."/>
            <person name="Luke J."/>
            <person name="Reinhart S."/>
            <person name="Benedict M.N."/>
            <person name="Youngblut N.D."/>
            <person name="Metcalf M.E."/>
            <person name="Whitaker R.J."/>
            <person name="Metcalf W.W."/>
        </authorList>
    </citation>
    <scope>NUCLEOTIDE SEQUENCE [LARGE SCALE GENOMIC DNA]</scope>
    <source>
        <strain evidence="2 3">Wiesmoor</strain>
    </source>
</reference>
<keyword evidence="1" id="KW-0472">Membrane</keyword>
<dbReference type="InterPro" id="IPR046139">
    <property type="entry name" value="DUF6141"/>
</dbReference>
<sequence>MSSQVLFKEVQKISQIWVWLIIAIPVVLSWYGAYQQLLLGKPFGNNPAPDWMMLLLLLVFGVLFPVYFHYIKMVTEVRKDGLYVRFYPFHRSFKRFPFEIIQNYEVLTYNPIRDYGGWGIRHGFKGNAYNMAGNRGVLFEFADGKKVKKLMIGSQIPEKLSEAIRKAIEK</sequence>
<dbReference type="PATRIC" id="fig|1434109.4.peg.3029"/>
<evidence type="ECO:0000313" key="3">
    <source>
        <dbReference type="Proteomes" id="UP000033038"/>
    </source>
</evidence>
<evidence type="ECO:0008006" key="4">
    <source>
        <dbReference type="Google" id="ProtNLM"/>
    </source>
</evidence>
<evidence type="ECO:0000313" key="2">
    <source>
        <dbReference type="EMBL" id="AKB51597.1"/>
    </source>
</evidence>
<feature type="transmembrane region" description="Helical" evidence="1">
    <location>
        <begin position="12"/>
        <end position="31"/>
    </location>
</feature>
<dbReference type="EMBL" id="CP009526">
    <property type="protein sequence ID" value="AKB51597.1"/>
    <property type="molecule type" value="Genomic_DNA"/>
</dbReference>
<dbReference type="RefSeq" id="WP_048102836.1">
    <property type="nucleotide sequence ID" value="NZ_CP009526.1"/>
</dbReference>
<feature type="transmembrane region" description="Helical" evidence="1">
    <location>
        <begin position="51"/>
        <end position="70"/>
    </location>
</feature>
<dbReference type="HOGENOM" id="CLU_112305_0_0_2"/>
<keyword evidence="1" id="KW-1133">Transmembrane helix</keyword>
<dbReference type="Proteomes" id="UP000033038">
    <property type="component" value="Chromosome"/>
</dbReference>
<evidence type="ECO:0000256" key="1">
    <source>
        <dbReference type="SAM" id="Phobius"/>
    </source>
</evidence>
<dbReference type="AlphaFoldDB" id="A0A0E3QMM4"/>
<accession>A0A0E3QMM4</accession>
<dbReference type="KEGG" id="mbw:MSBRW_2344"/>
<dbReference type="Pfam" id="PF19638">
    <property type="entry name" value="DUF6141"/>
    <property type="match status" value="1"/>
</dbReference>
<organism evidence="2 3">
    <name type="scientific">Methanosarcina barkeri str. Wiesmoor</name>
    <dbReference type="NCBI Taxonomy" id="1434109"/>
    <lineage>
        <taxon>Archaea</taxon>
        <taxon>Methanobacteriati</taxon>
        <taxon>Methanobacteriota</taxon>
        <taxon>Stenosarchaea group</taxon>
        <taxon>Methanomicrobia</taxon>
        <taxon>Methanosarcinales</taxon>
        <taxon>Methanosarcinaceae</taxon>
        <taxon>Methanosarcina</taxon>
    </lineage>
</organism>
<proteinExistence type="predicted"/>
<keyword evidence="1" id="KW-0812">Transmembrane</keyword>
<protein>
    <recommendedName>
        <fullName evidence="4">Bacterial Pleckstrin homology domain-containing protein</fullName>
    </recommendedName>
</protein>
<dbReference type="GeneID" id="24823884"/>